<dbReference type="AlphaFoldDB" id="A0A9X3A6U2"/>
<keyword evidence="3" id="KW-1185">Reference proteome</keyword>
<protein>
    <submittedName>
        <fullName evidence="2">Uncharacterized protein</fullName>
    </submittedName>
</protein>
<accession>A0A9X3A6U2</accession>
<reference evidence="2" key="1">
    <citation type="submission" date="2022-08" db="EMBL/GenBank/DDBJ databases">
        <authorList>
            <person name="Tistechok S."/>
            <person name="Samborskyy M."/>
            <person name="Roman I."/>
        </authorList>
    </citation>
    <scope>NUCLEOTIDE SEQUENCE</scope>
    <source>
        <strain evidence="2">DSM 103496</strain>
    </source>
</reference>
<evidence type="ECO:0000256" key="1">
    <source>
        <dbReference type="SAM" id="MobiDB-lite"/>
    </source>
</evidence>
<dbReference type="RefSeq" id="WP_259629185.1">
    <property type="nucleotide sequence ID" value="NZ_JANYMP010000036.1"/>
</dbReference>
<name>A0A9X3A6U2_9PSEU</name>
<evidence type="ECO:0000313" key="2">
    <source>
        <dbReference type="EMBL" id="MCS7483733.1"/>
    </source>
</evidence>
<dbReference type="EMBL" id="JANYMP010000036">
    <property type="protein sequence ID" value="MCS7483733.1"/>
    <property type="molecule type" value="Genomic_DNA"/>
</dbReference>
<organism evidence="2 3">
    <name type="scientific">Umezawaea endophytica</name>
    <dbReference type="NCBI Taxonomy" id="1654476"/>
    <lineage>
        <taxon>Bacteria</taxon>
        <taxon>Bacillati</taxon>
        <taxon>Actinomycetota</taxon>
        <taxon>Actinomycetes</taxon>
        <taxon>Pseudonocardiales</taxon>
        <taxon>Pseudonocardiaceae</taxon>
        <taxon>Umezawaea</taxon>
    </lineage>
</organism>
<feature type="region of interest" description="Disordered" evidence="1">
    <location>
        <begin position="193"/>
        <end position="217"/>
    </location>
</feature>
<proteinExistence type="predicted"/>
<sequence length="217" mass="23773">MNDKDQAWTVRLEKMFPTIEQWGARIRSANVTVPAPDSSLARDDRFYPAMPASQLAYGALATAVEHPDFFRVAFQGTQTLYPTAYFTVLRSALMGGAQAVWVLKPPRVARLENALRLARDDIKQRSALLSDDVPTALGFAEQIATARQALRQELGDVQAAAATLELDPVQVRDWRLNMTNVIKSVAGMIRGEDGEDPALETGSGLPAGFRGPDGLYR</sequence>
<dbReference type="Proteomes" id="UP001141259">
    <property type="component" value="Unassembled WGS sequence"/>
</dbReference>
<comment type="caution">
    <text evidence="2">The sequence shown here is derived from an EMBL/GenBank/DDBJ whole genome shotgun (WGS) entry which is preliminary data.</text>
</comment>
<gene>
    <name evidence="2" type="ORF">NZH93_43415</name>
</gene>
<evidence type="ECO:0000313" key="3">
    <source>
        <dbReference type="Proteomes" id="UP001141259"/>
    </source>
</evidence>